<name>A0ABZ2CLS3_9CAUD</name>
<evidence type="ECO:0000313" key="3">
    <source>
        <dbReference type="Proteomes" id="UP001342544"/>
    </source>
</evidence>
<reference evidence="2 3" key="1">
    <citation type="submission" date="2024-01" db="EMBL/GenBank/DDBJ databases">
        <authorList>
            <person name="Wang Y."/>
            <person name="Lin M."/>
        </authorList>
    </citation>
    <scope>NUCLEOTIDE SEQUENCE [LARGE SCALE GENOMIC DNA]</scope>
</reference>
<dbReference type="Proteomes" id="UP001342544">
    <property type="component" value="Segment"/>
</dbReference>
<evidence type="ECO:0000313" key="2">
    <source>
        <dbReference type="EMBL" id="WVX92027.1"/>
    </source>
</evidence>
<accession>A0ABZ2CLS3</accession>
<sequence length="99" mass="10994">MCEKKAKLLAELTRYTKSAKLEAKVQYLSDKATKATAEGAACRQKRKQMATSHDAKRARQTGFSTKVKPGSKTDATINAYYRAKHGDNMPRVDSQSRLA</sequence>
<proteinExistence type="predicted"/>
<keyword evidence="3" id="KW-1185">Reference proteome</keyword>
<dbReference type="EMBL" id="PP226938">
    <property type="protein sequence ID" value="WVX92027.1"/>
    <property type="molecule type" value="Genomic_DNA"/>
</dbReference>
<feature type="region of interest" description="Disordered" evidence="1">
    <location>
        <begin position="39"/>
        <end position="70"/>
    </location>
</feature>
<protein>
    <submittedName>
        <fullName evidence="2">Uncharacterized protein</fullName>
    </submittedName>
</protein>
<evidence type="ECO:0000256" key="1">
    <source>
        <dbReference type="SAM" id="MobiDB-lite"/>
    </source>
</evidence>
<organism evidence="2 3">
    <name type="scientific">Aeromonas phage phiA014L</name>
    <dbReference type="NCBI Taxonomy" id="3119844"/>
    <lineage>
        <taxon>Viruses</taxon>
        <taxon>Duplodnaviria</taxon>
        <taxon>Heunggongvirae</taxon>
        <taxon>Uroviricota</taxon>
        <taxon>Caudoviricetes</taxon>
        <taxon>Autographivirales</taxon>
        <taxon>Autonotataviridae</taxon>
        <taxon>Melnykvirinae</taxon>
        <taxon>Ahphunavirus</taxon>
        <taxon>Ahphunavirus A014L</taxon>
    </lineage>
</organism>